<feature type="transmembrane region" description="Helical" evidence="7">
    <location>
        <begin position="138"/>
        <end position="159"/>
    </location>
</feature>
<organism evidence="9 10">
    <name type="scientific">Clostridium puniceum</name>
    <dbReference type="NCBI Taxonomy" id="29367"/>
    <lineage>
        <taxon>Bacteria</taxon>
        <taxon>Bacillati</taxon>
        <taxon>Bacillota</taxon>
        <taxon>Clostridia</taxon>
        <taxon>Eubacteriales</taxon>
        <taxon>Clostridiaceae</taxon>
        <taxon>Clostridium</taxon>
    </lineage>
</organism>
<dbReference type="Proteomes" id="UP000190890">
    <property type="component" value="Unassembled WGS sequence"/>
</dbReference>
<evidence type="ECO:0000256" key="7">
    <source>
        <dbReference type="RuleBase" id="RU363032"/>
    </source>
</evidence>
<feature type="transmembrane region" description="Helical" evidence="7">
    <location>
        <begin position="112"/>
        <end position="132"/>
    </location>
</feature>
<dbReference type="SUPFAM" id="SSF161098">
    <property type="entry name" value="MetI-like"/>
    <property type="match status" value="1"/>
</dbReference>
<evidence type="ECO:0000256" key="5">
    <source>
        <dbReference type="ARBA" id="ARBA00022989"/>
    </source>
</evidence>
<evidence type="ECO:0000313" key="9">
    <source>
        <dbReference type="EMBL" id="OOM78786.1"/>
    </source>
</evidence>
<dbReference type="Gene3D" id="1.10.3720.10">
    <property type="entry name" value="MetI-like"/>
    <property type="match status" value="1"/>
</dbReference>
<dbReference type="AlphaFoldDB" id="A0A1S8TM73"/>
<comment type="similarity">
    <text evidence="7">Belongs to the binding-protein-dependent transport system permease family.</text>
</comment>
<keyword evidence="10" id="KW-1185">Reference proteome</keyword>
<evidence type="ECO:0000256" key="2">
    <source>
        <dbReference type="ARBA" id="ARBA00022448"/>
    </source>
</evidence>
<evidence type="ECO:0000256" key="4">
    <source>
        <dbReference type="ARBA" id="ARBA00022692"/>
    </source>
</evidence>
<proteinExistence type="inferred from homology"/>
<dbReference type="CDD" id="cd06261">
    <property type="entry name" value="TM_PBP2"/>
    <property type="match status" value="1"/>
</dbReference>
<dbReference type="InterPro" id="IPR035906">
    <property type="entry name" value="MetI-like_sf"/>
</dbReference>
<dbReference type="STRING" id="29367.CLPUN_18340"/>
<dbReference type="OrthoDB" id="157184at2"/>
<feature type="transmembrane region" description="Helical" evidence="7">
    <location>
        <begin position="15"/>
        <end position="37"/>
    </location>
</feature>
<keyword evidence="6 7" id="KW-0472">Membrane</keyword>
<evidence type="ECO:0000256" key="3">
    <source>
        <dbReference type="ARBA" id="ARBA00022475"/>
    </source>
</evidence>
<evidence type="ECO:0000259" key="8">
    <source>
        <dbReference type="PROSITE" id="PS50928"/>
    </source>
</evidence>
<evidence type="ECO:0000313" key="10">
    <source>
        <dbReference type="Proteomes" id="UP000190890"/>
    </source>
</evidence>
<keyword evidence="2 7" id="KW-0813">Transport</keyword>
<evidence type="ECO:0000256" key="6">
    <source>
        <dbReference type="ARBA" id="ARBA00023136"/>
    </source>
</evidence>
<dbReference type="EMBL" id="LZZM01000119">
    <property type="protein sequence ID" value="OOM78786.1"/>
    <property type="molecule type" value="Genomic_DNA"/>
</dbReference>
<feature type="transmembrane region" description="Helical" evidence="7">
    <location>
        <begin position="77"/>
        <end position="103"/>
    </location>
</feature>
<dbReference type="PANTHER" id="PTHR43744">
    <property type="entry name" value="ABC TRANSPORTER PERMEASE PROTEIN MG189-RELATED-RELATED"/>
    <property type="match status" value="1"/>
</dbReference>
<dbReference type="RefSeq" id="WP_077846997.1">
    <property type="nucleotide sequence ID" value="NZ_LZZM01000119.1"/>
</dbReference>
<dbReference type="Pfam" id="PF00528">
    <property type="entry name" value="BPD_transp_1"/>
    <property type="match status" value="1"/>
</dbReference>
<keyword evidence="3" id="KW-1003">Cell membrane</keyword>
<comment type="subcellular location">
    <subcellularLocation>
        <location evidence="1 7">Cell membrane</location>
        <topology evidence="1 7">Multi-pass membrane protein</topology>
    </subcellularLocation>
</comment>
<protein>
    <submittedName>
        <fullName evidence="9">L-arabinose transport system permease protein AraQ</fullName>
    </submittedName>
</protein>
<feature type="domain" description="ABC transmembrane type-1" evidence="8">
    <location>
        <begin position="73"/>
        <end position="271"/>
    </location>
</feature>
<dbReference type="GO" id="GO:0055085">
    <property type="term" value="P:transmembrane transport"/>
    <property type="evidence" value="ECO:0007669"/>
    <property type="project" value="InterPro"/>
</dbReference>
<keyword evidence="5 7" id="KW-1133">Transmembrane helix</keyword>
<feature type="transmembrane region" description="Helical" evidence="7">
    <location>
        <begin position="253"/>
        <end position="273"/>
    </location>
</feature>
<evidence type="ECO:0000256" key="1">
    <source>
        <dbReference type="ARBA" id="ARBA00004651"/>
    </source>
</evidence>
<keyword evidence="4 7" id="KW-0812">Transmembrane</keyword>
<dbReference type="PROSITE" id="PS50928">
    <property type="entry name" value="ABC_TM1"/>
    <property type="match status" value="1"/>
</dbReference>
<gene>
    <name evidence="9" type="primary">araQ_6</name>
    <name evidence="9" type="ORF">CLPUN_18340</name>
</gene>
<comment type="caution">
    <text evidence="9">The sequence shown here is derived from an EMBL/GenBank/DDBJ whole genome shotgun (WGS) entry which is preliminary data.</text>
</comment>
<dbReference type="PANTHER" id="PTHR43744:SF9">
    <property type="entry name" value="POLYGALACTURONAN_RHAMNOGALACTURONAN TRANSPORT SYSTEM PERMEASE PROTEIN YTCP"/>
    <property type="match status" value="1"/>
</dbReference>
<name>A0A1S8TM73_9CLOT</name>
<dbReference type="InterPro" id="IPR000515">
    <property type="entry name" value="MetI-like"/>
</dbReference>
<accession>A0A1S8TM73</accession>
<sequence>MNEKLSFKKGHRSRAIFLIFAYIFLVLFMLAMIIPVLKVFVDSVDPSASAQMRIWPQKFDFGAYEQILSRQDLFKPFVISIITTVIGTAVGLLLTTLAAYVIIQKNMPGNRFFVNMILFTMLFNGGLIPTYLTVSYLGLMNNFIAVIIPVTLTAYNIILMKSFFQTIPQALYEAAELDGCTPIGIFWRIVLPLSKPALASIGLFIAVAMWNDFMHFQLYIQDPMLQNFQLKVRQLVLMDQAVGTSQSVVSGDMLKSAVIIVVMAPFLAVYPFIQKYFQKGVTLGGVKE</sequence>
<dbReference type="GO" id="GO:0005886">
    <property type="term" value="C:plasma membrane"/>
    <property type="evidence" value="ECO:0007669"/>
    <property type="project" value="UniProtKB-SubCell"/>
</dbReference>
<reference evidence="9 10" key="1">
    <citation type="submission" date="2016-05" db="EMBL/GenBank/DDBJ databases">
        <title>Microbial solvent formation.</title>
        <authorList>
            <person name="Poehlein A."/>
            <person name="Montoya Solano J.D."/>
            <person name="Flitsch S."/>
            <person name="Krabben P."/>
            <person name="Duerre P."/>
            <person name="Daniel R."/>
        </authorList>
    </citation>
    <scope>NUCLEOTIDE SEQUENCE [LARGE SCALE GENOMIC DNA]</scope>
    <source>
        <strain evidence="9 10">DSM 2619</strain>
    </source>
</reference>